<organism evidence="2 3">
    <name type="scientific">Corynebacterium breve</name>
    <dbReference type="NCBI Taxonomy" id="3049799"/>
    <lineage>
        <taxon>Bacteria</taxon>
        <taxon>Bacillati</taxon>
        <taxon>Actinomycetota</taxon>
        <taxon>Actinomycetes</taxon>
        <taxon>Mycobacteriales</taxon>
        <taxon>Corynebacteriaceae</taxon>
        <taxon>Corynebacterium</taxon>
    </lineage>
</organism>
<gene>
    <name evidence="2" type="ORF">QP027_04110</name>
</gene>
<feature type="region of interest" description="Disordered" evidence="1">
    <location>
        <begin position="46"/>
        <end position="66"/>
    </location>
</feature>
<dbReference type="EMBL" id="CP126969">
    <property type="protein sequence ID" value="WIM68584.1"/>
    <property type="molecule type" value="Genomic_DNA"/>
</dbReference>
<reference evidence="2 3" key="1">
    <citation type="submission" date="2023-05" db="EMBL/GenBank/DDBJ databases">
        <title>Corynebacterium suedekumii sp. nov. and Corynebacterium breve sp. nov. isolated from raw cow's milk.</title>
        <authorList>
            <person name="Baer M.K."/>
            <person name="Mehl L."/>
            <person name="Hellmuth R."/>
            <person name="Marke G."/>
            <person name="Lipski A."/>
        </authorList>
    </citation>
    <scope>NUCLEOTIDE SEQUENCE [LARGE SCALE GENOMIC DNA]</scope>
    <source>
        <strain evidence="2 3">R4</strain>
    </source>
</reference>
<keyword evidence="3" id="KW-1185">Reference proteome</keyword>
<sequence length="168" mass="18608">MIKARSASSTLRTDNTFVEDLSPHEIARKHAEVLSNLHGIIHHPRSLARPTPSWRPPTKDLPATRSGPKLTVAITRHRVGPLAQARIRGYGETRIPAYLVSIRVTDKSGLPVDPQVSEAWIRALLYREHDGNIHEISTHSSMTYVWIVDGKFNPLQSPGSLFEGLAAA</sequence>
<dbReference type="RefSeq" id="WP_284826210.1">
    <property type="nucleotide sequence ID" value="NZ_CP126969.1"/>
</dbReference>
<accession>A0ABY8VK61</accession>
<name>A0ABY8VK61_9CORY</name>
<evidence type="ECO:0000313" key="2">
    <source>
        <dbReference type="EMBL" id="WIM68584.1"/>
    </source>
</evidence>
<evidence type="ECO:0000313" key="3">
    <source>
        <dbReference type="Proteomes" id="UP001225598"/>
    </source>
</evidence>
<dbReference type="Proteomes" id="UP001225598">
    <property type="component" value="Chromosome"/>
</dbReference>
<protein>
    <submittedName>
        <fullName evidence="2">Uncharacterized protein</fullName>
    </submittedName>
</protein>
<proteinExistence type="predicted"/>
<evidence type="ECO:0000256" key="1">
    <source>
        <dbReference type="SAM" id="MobiDB-lite"/>
    </source>
</evidence>